<organism evidence="4 5">
    <name type="scientific">Bacillus phage Shbh1</name>
    <dbReference type="NCBI Taxonomy" id="1796992"/>
    <lineage>
        <taxon>Viruses</taxon>
        <taxon>Duplodnaviria</taxon>
        <taxon>Heunggongvirae</taxon>
        <taxon>Uroviricota</taxon>
        <taxon>Caudoviricetes</taxon>
        <taxon>Herelleviridae</taxon>
        <taxon>Bastillevirinae</taxon>
        <taxon>Shalavirus</taxon>
        <taxon>Shalavirus Shbh1</taxon>
    </lineage>
</organism>
<dbReference type="EMBL" id="KU640380">
    <property type="protein sequence ID" value="AMQ66502.1"/>
    <property type="molecule type" value="Genomic_DNA"/>
</dbReference>
<evidence type="ECO:0000256" key="1">
    <source>
        <dbReference type="ARBA" id="ARBA00022529"/>
    </source>
</evidence>
<dbReference type="PANTHER" id="PTHR21666:SF270">
    <property type="entry name" value="MUREIN HYDROLASE ACTIVATOR ENVC"/>
    <property type="match status" value="1"/>
</dbReference>
<dbReference type="SUPFAM" id="SSF51261">
    <property type="entry name" value="Duplicated hybrid motif"/>
    <property type="match status" value="1"/>
</dbReference>
<dbReference type="CDD" id="cd12797">
    <property type="entry name" value="M23_peptidase"/>
    <property type="match status" value="1"/>
</dbReference>
<dbReference type="GeneID" id="28799387"/>
<dbReference type="Proteomes" id="UP000201588">
    <property type="component" value="Segment"/>
</dbReference>
<dbReference type="GO" id="GO:0042742">
    <property type="term" value="P:defense response to bacterium"/>
    <property type="evidence" value="ECO:0007669"/>
    <property type="project" value="UniProtKB-KW"/>
</dbReference>
<proteinExistence type="predicted"/>
<name>A0A142F145_9CAUD</name>
<accession>A0A142F145</accession>
<sequence>MKITYRITSRFGDQESFRVHEHKGIDFAMPEGTELRSLINGKVRIADYGNTNAGKTIFIEGEDGRTYIYGHLSDFNVVQGQEVSTGELIGWSGNTGYSTGPHLHFGIKEGGAYIDPEPVAHIIQDMNEGLKQLYTQNQQIIDNRSFLDTFTVGDFSQILQQFNEVLSQMKFNLISLQYAIHKGLPEFSLTLYELYEHFSLSVLY</sequence>
<dbReference type="OrthoDB" id="10418at10239"/>
<dbReference type="PANTHER" id="PTHR21666">
    <property type="entry name" value="PEPTIDASE-RELATED"/>
    <property type="match status" value="1"/>
</dbReference>
<evidence type="ECO:0000259" key="3">
    <source>
        <dbReference type="Pfam" id="PF01551"/>
    </source>
</evidence>
<dbReference type="RefSeq" id="YP_009275192.1">
    <property type="nucleotide sequence ID" value="NC_030925.1"/>
</dbReference>
<keyword evidence="5" id="KW-1185">Reference proteome</keyword>
<dbReference type="GO" id="GO:0004222">
    <property type="term" value="F:metalloendopeptidase activity"/>
    <property type="evidence" value="ECO:0007669"/>
    <property type="project" value="TreeGrafter"/>
</dbReference>
<dbReference type="GO" id="GO:0031640">
    <property type="term" value="P:killing of cells of another organism"/>
    <property type="evidence" value="ECO:0007669"/>
    <property type="project" value="UniProtKB-KW"/>
</dbReference>
<dbReference type="InterPro" id="IPR050570">
    <property type="entry name" value="Cell_wall_metabolism_enzyme"/>
</dbReference>
<dbReference type="Gene3D" id="2.70.70.10">
    <property type="entry name" value="Glucose Permease (Domain IIA)"/>
    <property type="match status" value="1"/>
</dbReference>
<reference evidence="4 5" key="1">
    <citation type="submission" date="2016-01" db="EMBL/GenBank/DDBJ databases">
        <title>Isolation and characterization of bacteriophages from East Africa Rift Valley soda lakes.</title>
        <authorList>
            <person name="van Zyl L.J."/>
            <person name="Nemavhulani S."/>
            <person name="Cowan D.A."/>
            <person name="Trindade M.I."/>
        </authorList>
    </citation>
    <scope>NUCLEOTIDE SEQUENCE [LARGE SCALE GENOMIC DNA]</scope>
</reference>
<dbReference type="InterPro" id="IPR011055">
    <property type="entry name" value="Dup_hybrid_motif"/>
</dbReference>
<dbReference type="KEGG" id="vg:28799387"/>
<keyword evidence="2" id="KW-0081">Bacteriolytic enzyme</keyword>
<evidence type="ECO:0000256" key="2">
    <source>
        <dbReference type="ARBA" id="ARBA00022638"/>
    </source>
</evidence>
<feature type="domain" description="M23ase beta-sheet core" evidence="3">
    <location>
        <begin position="21"/>
        <end position="116"/>
    </location>
</feature>
<dbReference type="InterPro" id="IPR016047">
    <property type="entry name" value="M23ase_b-sheet_dom"/>
</dbReference>
<protein>
    <submittedName>
        <fullName evidence="4">Metalloendopeptidase-like membrane protein</fullName>
    </submittedName>
</protein>
<evidence type="ECO:0000313" key="5">
    <source>
        <dbReference type="Proteomes" id="UP000201588"/>
    </source>
</evidence>
<evidence type="ECO:0000313" key="4">
    <source>
        <dbReference type="EMBL" id="AMQ66502.1"/>
    </source>
</evidence>
<keyword evidence="1" id="KW-0929">Antimicrobial</keyword>
<dbReference type="Pfam" id="PF01551">
    <property type="entry name" value="Peptidase_M23"/>
    <property type="match status" value="1"/>
</dbReference>